<evidence type="ECO:0000256" key="1">
    <source>
        <dbReference type="SAM" id="MobiDB-lite"/>
    </source>
</evidence>
<accession>A0A1L9SS02</accession>
<keyword evidence="2" id="KW-0732">Signal</keyword>
<feature type="signal peptide" evidence="2">
    <location>
        <begin position="1"/>
        <end position="17"/>
    </location>
</feature>
<keyword evidence="4" id="KW-1185">Reference proteome</keyword>
<organism evidence="3 4">
    <name type="scientific">Penicilliopsis zonata CBS 506.65</name>
    <dbReference type="NCBI Taxonomy" id="1073090"/>
    <lineage>
        <taxon>Eukaryota</taxon>
        <taxon>Fungi</taxon>
        <taxon>Dikarya</taxon>
        <taxon>Ascomycota</taxon>
        <taxon>Pezizomycotina</taxon>
        <taxon>Eurotiomycetes</taxon>
        <taxon>Eurotiomycetidae</taxon>
        <taxon>Eurotiales</taxon>
        <taxon>Aspergillaceae</taxon>
        <taxon>Penicilliopsis</taxon>
    </lineage>
</organism>
<evidence type="ECO:0000313" key="3">
    <source>
        <dbReference type="EMBL" id="OJJ49979.1"/>
    </source>
</evidence>
<dbReference type="AlphaFoldDB" id="A0A1L9SS02"/>
<sequence length="254" mass="27556">MHFFLLFILLSPTLTAAIATARVWTTFYSTCPSDVFAEPGPVLPSSSPSPSSSSSSSSSSFLEPDANAELANPSTDIHRGTCESIATLPLDEDGTQAKYISLDAELIWSEPFDQCNVTIHELPGCVDPPLINRSFRSQYILSECVARTTTAYDTVWARLECREAGVEESHAENNNSTAKSGADGTTTATTATSPRTPTRVKTISSEVTQLEYINGIKHTIAGDVSILHAAEKGIHKFQSSSTGRRTRRTRRNRP</sequence>
<feature type="chain" id="PRO_5013381471" evidence="2">
    <location>
        <begin position="18"/>
        <end position="254"/>
    </location>
</feature>
<feature type="region of interest" description="Disordered" evidence="1">
    <location>
        <begin position="235"/>
        <end position="254"/>
    </location>
</feature>
<reference evidence="4" key="1">
    <citation type="journal article" date="2017" name="Genome Biol.">
        <title>Comparative genomics reveals high biological diversity and specific adaptations in the industrially and medically important fungal genus Aspergillus.</title>
        <authorList>
            <person name="de Vries R.P."/>
            <person name="Riley R."/>
            <person name="Wiebenga A."/>
            <person name="Aguilar-Osorio G."/>
            <person name="Amillis S."/>
            <person name="Uchima C.A."/>
            <person name="Anderluh G."/>
            <person name="Asadollahi M."/>
            <person name="Askin M."/>
            <person name="Barry K."/>
            <person name="Battaglia E."/>
            <person name="Bayram O."/>
            <person name="Benocci T."/>
            <person name="Braus-Stromeyer S.A."/>
            <person name="Caldana C."/>
            <person name="Canovas D."/>
            <person name="Cerqueira G.C."/>
            <person name="Chen F."/>
            <person name="Chen W."/>
            <person name="Choi C."/>
            <person name="Clum A."/>
            <person name="Dos Santos R.A."/>
            <person name="Damasio A.R."/>
            <person name="Diallinas G."/>
            <person name="Emri T."/>
            <person name="Fekete E."/>
            <person name="Flipphi M."/>
            <person name="Freyberg S."/>
            <person name="Gallo A."/>
            <person name="Gournas C."/>
            <person name="Habgood R."/>
            <person name="Hainaut M."/>
            <person name="Harispe M.L."/>
            <person name="Henrissat B."/>
            <person name="Hilden K.S."/>
            <person name="Hope R."/>
            <person name="Hossain A."/>
            <person name="Karabika E."/>
            <person name="Karaffa L."/>
            <person name="Karanyi Z."/>
            <person name="Krasevec N."/>
            <person name="Kuo A."/>
            <person name="Kusch H."/>
            <person name="LaButti K."/>
            <person name="Lagendijk E.L."/>
            <person name="Lapidus A."/>
            <person name="Levasseur A."/>
            <person name="Lindquist E."/>
            <person name="Lipzen A."/>
            <person name="Logrieco A.F."/>
            <person name="MacCabe A."/>
            <person name="Maekelae M.R."/>
            <person name="Malavazi I."/>
            <person name="Melin P."/>
            <person name="Meyer V."/>
            <person name="Mielnichuk N."/>
            <person name="Miskei M."/>
            <person name="Molnar A.P."/>
            <person name="Mule G."/>
            <person name="Ngan C.Y."/>
            <person name="Orejas M."/>
            <person name="Orosz E."/>
            <person name="Ouedraogo J.P."/>
            <person name="Overkamp K.M."/>
            <person name="Park H.-S."/>
            <person name="Perrone G."/>
            <person name="Piumi F."/>
            <person name="Punt P.J."/>
            <person name="Ram A.F."/>
            <person name="Ramon A."/>
            <person name="Rauscher S."/>
            <person name="Record E."/>
            <person name="Riano-Pachon D.M."/>
            <person name="Robert V."/>
            <person name="Roehrig J."/>
            <person name="Ruller R."/>
            <person name="Salamov A."/>
            <person name="Salih N.S."/>
            <person name="Samson R.A."/>
            <person name="Sandor E."/>
            <person name="Sanguinetti M."/>
            <person name="Schuetze T."/>
            <person name="Sepcic K."/>
            <person name="Shelest E."/>
            <person name="Sherlock G."/>
            <person name="Sophianopoulou V."/>
            <person name="Squina F.M."/>
            <person name="Sun H."/>
            <person name="Susca A."/>
            <person name="Todd R.B."/>
            <person name="Tsang A."/>
            <person name="Unkles S.E."/>
            <person name="van de Wiele N."/>
            <person name="van Rossen-Uffink D."/>
            <person name="Oliveira J.V."/>
            <person name="Vesth T.C."/>
            <person name="Visser J."/>
            <person name="Yu J.-H."/>
            <person name="Zhou M."/>
            <person name="Andersen M.R."/>
            <person name="Archer D.B."/>
            <person name="Baker S.E."/>
            <person name="Benoit I."/>
            <person name="Brakhage A.A."/>
            <person name="Braus G.H."/>
            <person name="Fischer R."/>
            <person name="Frisvad J.C."/>
            <person name="Goldman G.H."/>
            <person name="Houbraken J."/>
            <person name="Oakley B."/>
            <person name="Pocsi I."/>
            <person name="Scazzocchio C."/>
            <person name="Seiboth B."/>
            <person name="vanKuyk P.A."/>
            <person name="Wortman J."/>
            <person name="Dyer P.S."/>
            <person name="Grigoriev I.V."/>
        </authorList>
    </citation>
    <scope>NUCLEOTIDE SEQUENCE [LARGE SCALE GENOMIC DNA]</scope>
    <source>
        <strain evidence="4">CBS 506.65</strain>
    </source>
</reference>
<dbReference type="GeneID" id="34609071"/>
<protein>
    <submittedName>
        <fullName evidence="3">Uncharacterized protein</fullName>
    </submittedName>
</protein>
<evidence type="ECO:0000256" key="2">
    <source>
        <dbReference type="SAM" id="SignalP"/>
    </source>
</evidence>
<feature type="compositionally biased region" description="Low complexity" evidence="1">
    <location>
        <begin position="44"/>
        <end position="60"/>
    </location>
</feature>
<feature type="region of interest" description="Disordered" evidence="1">
    <location>
        <begin position="166"/>
        <end position="201"/>
    </location>
</feature>
<dbReference type="RefSeq" id="XP_022584489.1">
    <property type="nucleotide sequence ID" value="XM_022722606.1"/>
</dbReference>
<name>A0A1L9SS02_9EURO</name>
<feature type="compositionally biased region" description="Low complexity" evidence="1">
    <location>
        <begin position="177"/>
        <end position="199"/>
    </location>
</feature>
<feature type="region of interest" description="Disordered" evidence="1">
    <location>
        <begin position="41"/>
        <end position="65"/>
    </location>
</feature>
<proteinExistence type="predicted"/>
<evidence type="ECO:0000313" key="4">
    <source>
        <dbReference type="Proteomes" id="UP000184188"/>
    </source>
</evidence>
<dbReference type="Proteomes" id="UP000184188">
    <property type="component" value="Unassembled WGS sequence"/>
</dbReference>
<gene>
    <name evidence="3" type="ORF">ASPZODRAFT_13083</name>
</gene>
<dbReference type="OrthoDB" id="4503765at2759"/>
<feature type="compositionally biased region" description="Basic residues" evidence="1">
    <location>
        <begin position="244"/>
        <end position="254"/>
    </location>
</feature>
<dbReference type="VEuPathDB" id="FungiDB:ASPZODRAFT_13083"/>
<dbReference type="EMBL" id="KV878337">
    <property type="protein sequence ID" value="OJJ49979.1"/>
    <property type="molecule type" value="Genomic_DNA"/>
</dbReference>